<dbReference type="InterPro" id="IPR050491">
    <property type="entry name" value="AmpC-like"/>
</dbReference>
<reference evidence="5 6" key="1">
    <citation type="submission" date="2017-04" db="EMBL/GenBank/DDBJ databases">
        <authorList>
            <person name="Afonso C.L."/>
            <person name="Miller P.J."/>
            <person name="Scott M.A."/>
            <person name="Spackman E."/>
            <person name="Goraichik I."/>
            <person name="Dimitrov K.M."/>
            <person name="Suarez D.L."/>
            <person name="Swayne D.E."/>
        </authorList>
    </citation>
    <scope>NUCLEOTIDE SEQUENCE [LARGE SCALE GENOMIC DNA]</scope>
    <source>
        <strain evidence="5 6">CGMCC 1.12708</strain>
    </source>
</reference>
<dbReference type="InterPro" id="IPR012338">
    <property type="entry name" value="Beta-lactam/transpept-like"/>
</dbReference>
<dbReference type="SUPFAM" id="SSF56601">
    <property type="entry name" value="beta-lactamase/transpeptidase-like"/>
    <property type="match status" value="1"/>
</dbReference>
<dbReference type="EMBL" id="FWXS01000007">
    <property type="protein sequence ID" value="SMC77052.1"/>
    <property type="molecule type" value="Genomic_DNA"/>
</dbReference>
<dbReference type="RefSeq" id="WP_084017864.1">
    <property type="nucleotide sequence ID" value="NZ_FWXS01000007.1"/>
</dbReference>
<dbReference type="Pfam" id="PF00144">
    <property type="entry name" value="Beta-lactamase"/>
    <property type="match status" value="1"/>
</dbReference>
<dbReference type="AlphaFoldDB" id="A0A1W2BWR8"/>
<dbReference type="PANTHER" id="PTHR46825">
    <property type="entry name" value="D-ALANYL-D-ALANINE-CARBOXYPEPTIDASE/ENDOPEPTIDASE AMPH"/>
    <property type="match status" value="1"/>
</dbReference>
<organism evidence="5 6">
    <name type="scientific">Moheibacter sediminis</name>
    <dbReference type="NCBI Taxonomy" id="1434700"/>
    <lineage>
        <taxon>Bacteria</taxon>
        <taxon>Pseudomonadati</taxon>
        <taxon>Bacteroidota</taxon>
        <taxon>Flavobacteriia</taxon>
        <taxon>Flavobacteriales</taxon>
        <taxon>Weeksellaceae</taxon>
        <taxon>Moheibacter</taxon>
    </lineage>
</organism>
<evidence type="ECO:0000256" key="2">
    <source>
        <dbReference type="ARBA" id="ARBA00023136"/>
    </source>
</evidence>
<evidence type="ECO:0000313" key="5">
    <source>
        <dbReference type="EMBL" id="SMC77052.1"/>
    </source>
</evidence>
<comment type="subcellular location">
    <subcellularLocation>
        <location evidence="1">Membrane</location>
    </subcellularLocation>
</comment>
<dbReference type="STRING" id="1434700.SAMN06296427_107189"/>
<feature type="signal peptide" evidence="3">
    <location>
        <begin position="1"/>
        <end position="17"/>
    </location>
</feature>
<feature type="domain" description="Beta-lactamase-related" evidence="4">
    <location>
        <begin position="42"/>
        <end position="397"/>
    </location>
</feature>
<dbReference type="Proteomes" id="UP000192393">
    <property type="component" value="Unassembled WGS sequence"/>
</dbReference>
<proteinExistence type="predicted"/>
<keyword evidence="2" id="KW-0472">Membrane</keyword>
<dbReference type="OrthoDB" id="846150at2"/>
<keyword evidence="6" id="KW-1185">Reference proteome</keyword>
<gene>
    <name evidence="5" type="ORF">SAMN06296427_107189</name>
</gene>
<dbReference type="GO" id="GO:0016020">
    <property type="term" value="C:membrane"/>
    <property type="evidence" value="ECO:0007669"/>
    <property type="project" value="UniProtKB-SubCell"/>
</dbReference>
<dbReference type="InterPro" id="IPR001466">
    <property type="entry name" value="Beta-lactam-related"/>
</dbReference>
<name>A0A1W2BWR8_9FLAO</name>
<protein>
    <submittedName>
        <fullName evidence="5">CubicO group peptidase, beta-lactamase class C family</fullName>
    </submittedName>
</protein>
<evidence type="ECO:0000259" key="4">
    <source>
        <dbReference type="Pfam" id="PF00144"/>
    </source>
</evidence>
<feature type="chain" id="PRO_5012258382" evidence="3">
    <location>
        <begin position="18"/>
        <end position="408"/>
    </location>
</feature>
<evidence type="ECO:0000256" key="3">
    <source>
        <dbReference type="SAM" id="SignalP"/>
    </source>
</evidence>
<dbReference type="PANTHER" id="PTHR46825:SF11">
    <property type="entry name" value="PENICILLIN-BINDING PROTEIN 4"/>
    <property type="match status" value="1"/>
</dbReference>
<evidence type="ECO:0000313" key="6">
    <source>
        <dbReference type="Proteomes" id="UP000192393"/>
    </source>
</evidence>
<dbReference type="Gene3D" id="3.40.710.10">
    <property type="entry name" value="DD-peptidase/beta-lactamase superfamily"/>
    <property type="match status" value="1"/>
</dbReference>
<accession>A0A1W2BWR8</accession>
<keyword evidence="3" id="KW-0732">Signal</keyword>
<dbReference type="PROSITE" id="PS51257">
    <property type="entry name" value="PROKAR_LIPOPROTEIN"/>
    <property type="match status" value="1"/>
</dbReference>
<evidence type="ECO:0000256" key="1">
    <source>
        <dbReference type="ARBA" id="ARBA00004370"/>
    </source>
</evidence>
<sequence>MKNSVVLLFLLFVISCAKNHQSMGKVNSPKKDSLDLALDSIYQQKSFAGFGVAIVDENGVLYENGFGFADISNGKKYTPHAIQNIASVSKLFVGIAVVKAQELGKLNLDDAIGKYLPFEVVNPNFPDEKITIRHLVTHTSSIGDNEFYLSKNYFVKPGQNLDGLKTVIDEEQILNTEEAKASMESFLKDMLTADGKWYNEHSFLQHKPGEIYEYSNMATTLAAFIVEHATGKSFDEFTKEYILDPLKMNDSGWKFEQINYQNFSTLYENPMTPVAHYDMITYPDGGFITSVHDLGKFLSELIKGYNGKGRILSKKGYDIYFEPQLNADNFIDRNERNPYSEAYNVGVFAGYSYMGNIGHTGGDPGVTSIMFFNPEENIGRILLVNTNVTDKAGMDAFYGIMDLLGKFK</sequence>